<proteinExistence type="predicted"/>
<dbReference type="EMBL" id="CAJPDQ010000021">
    <property type="protein sequence ID" value="CAF9924445.1"/>
    <property type="molecule type" value="Genomic_DNA"/>
</dbReference>
<dbReference type="InterPro" id="IPR036188">
    <property type="entry name" value="FAD/NAD-bd_sf"/>
</dbReference>
<dbReference type="OrthoDB" id="429143at2759"/>
<dbReference type="Proteomes" id="UP000664169">
    <property type="component" value="Unassembled WGS sequence"/>
</dbReference>
<gene>
    <name evidence="3" type="ORF">GOMPHAMPRED_003639</name>
</gene>
<evidence type="ECO:0000259" key="2">
    <source>
        <dbReference type="Pfam" id="PF01266"/>
    </source>
</evidence>
<reference evidence="3" key="1">
    <citation type="submission" date="2021-03" db="EMBL/GenBank/DDBJ databases">
        <authorList>
            <person name="Tagirdzhanova G."/>
        </authorList>
    </citation>
    <scope>NUCLEOTIDE SEQUENCE</scope>
</reference>
<feature type="compositionally biased region" description="Low complexity" evidence="1">
    <location>
        <begin position="255"/>
        <end position="268"/>
    </location>
</feature>
<evidence type="ECO:0000313" key="3">
    <source>
        <dbReference type="EMBL" id="CAF9924445.1"/>
    </source>
</evidence>
<keyword evidence="4" id="KW-1185">Reference proteome</keyword>
<sequence>MQATGGHCRPGRYTTFVRDTLLHGAEGAASIARFEETNVRQLAAFAQAHQIQCTLEAVTTVNIFESGTESQFSQVLAAISARKLALATDIASGAADDRIVYSASSAQQTFHIPNAIGAVSFPAYTINPYQFVCGVLELALKKGLNLQTGTPVTSISSSISSSKASKATWTVTTPRGNITTPNILLATNAYTSHLLPQASRFIKPVRNQAVALRPRSNLLNLPLTLLQNHSICFTYNTNQSSSGSDRMEGDDYLVSKPASPTTTTTTSDSPPPQPQRDLILGGGRHLAAIPNEEFNTDDTSIDERVASYLRTALATQHFGGGDSGGGGGGGEEQVLREWTGIVGHTPDENPVLGAVAVSGRPPGLWICAGFTGHGMALAFRSADAVSSLVLGREGEVKDWLPRSFLWESKGRRRWIGLGE</sequence>
<dbReference type="AlphaFoldDB" id="A0A8H3IKP6"/>
<feature type="region of interest" description="Disordered" evidence="1">
    <location>
        <begin position="237"/>
        <end position="276"/>
    </location>
</feature>
<dbReference type="PANTHER" id="PTHR13847:SF284">
    <property type="entry name" value="FAD DEPENDENT OXIDOREDUCTASE DOMAIN-CONTAINING PROTEIN"/>
    <property type="match status" value="1"/>
</dbReference>
<name>A0A8H3IKP6_9LECA</name>
<dbReference type="PANTHER" id="PTHR13847">
    <property type="entry name" value="SARCOSINE DEHYDROGENASE-RELATED"/>
    <property type="match status" value="1"/>
</dbReference>
<evidence type="ECO:0000313" key="4">
    <source>
        <dbReference type="Proteomes" id="UP000664169"/>
    </source>
</evidence>
<dbReference type="InterPro" id="IPR006076">
    <property type="entry name" value="FAD-dep_OxRdtase"/>
</dbReference>
<dbReference type="Gene3D" id="3.50.50.60">
    <property type="entry name" value="FAD/NAD(P)-binding domain"/>
    <property type="match status" value="1"/>
</dbReference>
<dbReference type="Gene3D" id="3.30.9.10">
    <property type="entry name" value="D-Amino Acid Oxidase, subunit A, domain 2"/>
    <property type="match status" value="1"/>
</dbReference>
<protein>
    <recommendedName>
        <fullName evidence="2">FAD dependent oxidoreductase domain-containing protein</fullName>
    </recommendedName>
</protein>
<dbReference type="Pfam" id="PF01266">
    <property type="entry name" value="DAO"/>
    <property type="match status" value="1"/>
</dbReference>
<organism evidence="3 4">
    <name type="scientific">Gomphillus americanus</name>
    <dbReference type="NCBI Taxonomy" id="1940652"/>
    <lineage>
        <taxon>Eukaryota</taxon>
        <taxon>Fungi</taxon>
        <taxon>Dikarya</taxon>
        <taxon>Ascomycota</taxon>
        <taxon>Pezizomycotina</taxon>
        <taxon>Lecanoromycetes</taxon>
        <taxon>OSLEUM clade</taxon>
        <taxon>Ostropomycetidae</taxon>
        <taxon>Ostropales</taxon>
        <taxon>Graphidaceae</taxon>
        <taxon>Gomphilloideae</taxon>
        <taxon>Gomphillus</taxon>
    </lineage>
</organism>
<feature type="domain" description="FAD dependent oxidoreductase" evidence="2">
    <location>
        <begin position="6"/>
        <end position="386"/>
    </location>
</feature>
<dbReference type="SUPFAM" id="SSF51971">
    <property type="entry name" value="Nucleotide-binding domain"/>
    <property type="match status" value="1"/>
</dbReference>
<dbReference type="GO" id="GO:0005737">
    <property type="term" value="C:cytoplasm"/>
    <property type="evidence" value="ECO:0007669"/>
    <property type="project" value="TreeGrafter"/>
</dbReference>
<evidence type="ECO:0000256" key="1">
    <source>
        <dbReference type="SAM" id="MobiDB-lite"/>
    </source>
</evidence>
<accession>A0A8H3IKP6</accession>
<comment type="caution">
    <text evidence="3">The sequence shown here is derived from an EMBL/GenBank/DDBJ whole genome shotgun (WGS) entry which is preliminary data.</text>
</comment>